<dbReference type="SMART" id="SM01117">
    <property type="entry name" value="Cyt-b5"/>
    <property type="match status" value="1"/>
</dbReference>
<dbReference type="EMBL" id="CATQJA010002655">
    <property type="protein sequence ID" value="CAJ0578964.1"/>
    <property type="molecule type" value="Genomic_DNA"/>
</dbReference>
<dbReference type="PANTHER" id="PTHR10281:SF76">
    <property type="entry name" value="CALCUTTA CUP-RELATED"/>
    <property type="match status" value="1"/>
</dbReference>
<dbReference type="GO" id="GO:0012505">
    <property type="term" value="C:endomembrane system"/>
    <property type="evidence" value="ECO:0007669"/>
    <property type="project" value="TreeGrafter"/>
</dbReference>
<keyword evidence="2" id="KW-0472">Membrane</keyword>
<evidence type="ECO:0000259" key="3">
    <source>
        <dbReference type="SMART" id="SM01117"/>
    </source>
</evidence>
<dbReference type="FunFam" id="3.10.120.10:FF:000003">
    <property type="entry name" value="membrane-associated progesterone receptor component 1"/>
    <property type="match status" value="1"/>
</dbReference>
<keyword evidence="2" id="KW-1133">Transmembrane helix</keyword>
<keyword evidence="2" id="KW-0812">Transmembrane</keyword>
<organism evidence="4 5">
    <name type="scientific">Mesorhabditis spiculigera</name>
    <dbReference type="NCBI Taxonomy" id="96644"/>
    <lineage>
        <taxon>Eukaryota</taxon>
        <taxon>Metazoa</taxon>
        <taxon>Ecdysozoa</taxon>
        <taxon>Nematoda</taxon>
        <taxon>Chromadorea</taxon>
        <taxon>Rhabditida</taxon>
        <taxon>Rhabditina</taxon>
        <taxon>Rhabditomorpha</taxon>
        <taxon>Rhabditoidea</taxon>
        <taxon>Rhabditidae</taxon>
        <taxon>Mesorhabditinae</taxon>
        <taxon>Mesorhabditis</taxon>
    </lineage>
</organism>
<dbReference type="Gene3D" id="3.10.120.10">
    <property type="entry name" value="Cytochrome b5-like heme/steroid binding domain"/>
    <property type="match status" value="1"/>
</dbReference>
<dbReference type="InterPro" id="IPR001199">
    <property type="entry name" value="Cyt_B5-like_heme/steroid-bd"/>
</dbReference>
<dbReference type="InterPro" id="IPR050577">
    <property type="entry name" value="MAPR/NEUFC/NENF-like"/>
</dbReference>
<feature type="transmembrane region" description="Helical" evidence="2">
    <location>
        <begin position="6"/>
        <end position="28"/>
    </location>
</feature>
<dbReference type="Pfam" id="PF00173">
    <property type="entry name" value="Cyt-b5"/>
    <property type="match status" value="1"/>
</dbReference>
<evidence type="ECO:0000256" key="1">
    <source>
        <dbReference type="ARBA" id="ARBA00038357"/>
    </source>
</evidence>
<feature type="non-terminal residue" evidence="4">
    <location>
        <position position="1"/>
    </location>
</feature>
<feature type="domain" description="Cytochrome b5 heme-binding" evidence="3">
    <location>
        <begin position="52"/>
        <end position="148"/>
    </location>
</feature>
<evidence type="ECO:0000256" key="2">
    <source>
        <dbReference type="SAM" id="Phobius"/>
    </source>
</evidence>
<comment type="similarity">
    <text evidence="1">Belongs to the cytochrome b5 family. MAPR subfamily.</text>
</comment>
<dbReference type="PANTHER" id="PTHR10281">
    <property type="entry name" value="MEMBRANE-ASSOCIATED PROGESTERONE RECEPTOR COMPONENT-RELATED"/>
    <property type="match status" value="1"/>
</dbReference>
<gene>
    <name evidence="4" type="ORF">MSPICULIGERA_LOCUS17202</name>
</gene>
<dbReference type="AlphaFoldDB" id="A0AA36D2Z6"/>
<comment type="caution">
    <text evidence="4">The sequence shown here is derived from an EMBL/GenBank/DDBJ whole genome shotgun (WGS) entry which is preliminary data.</text>
</comment>
<dbReference type="InterPro" id="IPR036400">
    <property type="entry name" value="Cyt_B5-like_heme/steroid_sf"/>
</dbReference>
<evidence type="ECO:0000313" key="4">
    <source>
        <dbReference type="EMBL" id="CAJ0578964.1"/>
    </source>
</evidence>
<dbReference type="Proteomes" id="UP001177023">
    <property type="component" value="Unassembled WGS sequence"/>
</dbReference>
<accession>A0AA36D2Z6</accession>
<evidence type="ECO:0000313" key="5">
    <source>
        <dbReference type="Proteomes" id="UP001177023"/>
    </source>
</evidence>
<dbReference type="SUPFAM" id="SSF55856">
    <property type="entry name" value="Cytochrome b5-like heme/steroid binding domain"/>
    <property type="match status" value="1"/>
</dbReference>
<keyword evidence="5" id="KW-1185">Reference proteome</keyword>
<dbReference type="GO" id="GO:0016020">
    <property type="term" value="C:membrane"/>
    <property type="evidence" value="ECO:0007669"/>
    <property type="project" value="TreeGrafter"/>
</dbReference>
<reference evidence="4" key="1">
    <citation type="submission" date="2023-06" db="EMBL/GenBank/DDBJ databases">
        <authorList>
            <person name="Delattre M."/>
        </authorList>
    </citation>
    <scope>NUCLEOTIDE SEQUENCE</scope>
    <source>
        <strain evidence="4">AF72</strain>
    </source>
</reference>
<sequence length="166" mass="18648">MELGSLFEVTGWDIVLIALLLVLVYRWWSRRENPELIPPSPPKLEPMPMQDMTLEDLSKYNGRDEPRILLSVNYSIYDVTRGANFYGPGGPYADLAGHDATRALAVMDPKAVSAEWDEHADFTPSQKDSANEWEDSFKYKYAKVGQLVKSEGDKKEYAGKMAGISA</sequence>
<proteinExistence type="inferred from homology"/>
<protein>
    <recommendedName>
        <fullName evidence="3">Cytochrome b5 heme-binding domain-containing protein</fullName>
    </recommendedName>
</protein>
<name>A0AA36D2Z6_9BILA</name>